<gene>
    <name evidence="3" type="ORF">CH341_26990</name>
</gene>
<organism evidence="3 4">
    <name type="scientific">Rhodoplanes roseus</name>
    <dbReference type="NCBI Taxonomy" id="29409"/>
    <lineage>
        <taxon>Bacteria</taxon>
        <taxon>Pseudomonadati</taxon>
        <taxon>Pseudomonadota</taxon>
        <taxon>Alphaproteobacteria</taxon>
        <taxon>Hyphomicrobiales</taxon>
        <taxon>Nitrobacteraceae</taxon>
        <taxon>Rhodoplanes</taxon>
    </lineage>
</organism>
<keyword evidence="1" id="KW-0807">Transducer</keyword>
<dbReference type="GO" id="GO:0016020">
    <property type="term" value="C:membrane"/>
    <property type="evidence" value="ECO:0007669"/>
    <property type="project" value="InterPro"/>
</dbReference>
<evidence type="ECO:0000313" key="3">
    <source>
        <dbReference type="EMBL" id="RAI38895.1"/>
    </source>
</evidence>
<protein>
    <recommendedName>
        <fullName evidence="2">Methyl-accepting transducer domain-containing protein</fullName>
    </recommendedName>
</protein>
<sequence length="509" mass="53154">MQDDILAIAEGLGSAAGLAEETFLETGRRLGASVDLLDHLTTLFGSLQGELDGDAFRHATGSLSAVGARAAALGGARRDERATLDHLIGVTTGLRRRIDEIGKEIRTIDVLTINARITASGIGAAGAEFLDYIGGIGRSLAITSTNLQTFRAELIEVARHLGTASAGEAAFTSRHAETVAQVPRRLDASLGQITSRSRTAAGAAADVGIRSRKLAEGVGRVVMALQVGDATRQRMEHAQAGAELLARVLTKTHGSDAWAALPADERRALVAAGCALQAAQLTDAAEELGREIAAVHRTLGQLGADAREIARLGREVYGSAAHGDQSFLSELETDVRQARLLFESFRQARENADEIMGEVLCIAHRLVDHIGTVRAVEADIRIMGVNATLKSSRLGTVGRPLAVVADELTRSSARTATEAIAAGADVRTIVETTDALAGPQQAERLAEITAVIEQMDAAIARLHGVAETLATALSALGRDGATVIELLDETAAGLARAEAIEAALRQAAA</sequence>
<evidence type="ECO:0000313" key="4">
    <source>
        <dbReference type="Proteomes" id="UP000249130"/>
    </source>
</evidence>
<dbReference type="Gene3D" id="1.10.287.950">
    <property type="entry name" value="Methyl-accepting chemotaxis protein"/>
    <property type="match status" value="1"/>
</dbReference>
<feature type="non-terminal residue" evidence="3">
    <location>
        <position position="509"/>
    </location>
</feature>
<dbReference type="OrthoDB" id="9816265at2"/>
<dbReference type="RefSeq" id="WP_111422085.1">
    <property type="nucleotide sequence ID" value="NZ_NPEX01000325.1"/>
</dbReference>
<comment type="caution">
    <text evidence="3">The sequence shown here is derived from an EMBL/GenBank/DDBJ whole genome shotgun (WGS) entry which is preliminary data.</text>
</comment>
<dbReference type="Proteomes" id="UP000249130">
    <property type="component" value="Unassembled WGS sequence"/>
</dbReference>
<evidence type="ECO:0000259" key="2">
    <source>
        <dbReference type="PROSITE" id="PS50111"/>
    </source>
</evidence>
<keyword evidence="4" id="KW-1185">Reference proteome</keyword>
<dbReference type="EMBL" id="NPEX01000325">
    <property type="protein sequence ID" value="RAI38895.1"/>
    <property type="molecule type" value="Genomic_DNA"/>
</dbReference>
<dbReference type="AlphaFoldDB" id="A0A327KNH4"/>
<proteinExistence type="predicted"/>
<feature type="domain" description="Methyl-accepting transducer" evidence="2">
    <location>
        <begin position="263"/>
        <end position="434"/>
    </location>
</feature>
<name>A0A327KNH4_9BRAD</name>
<reference evidence="3 4" key="1">
    <citation type="submission" date="2017-07" db="EMBL/GenBank/DDBJ databases">
        <title>Draft Genome Sequences of Select Purple Nonsulfur Bacteria.</title>
        <authorList>
            <person name="Lasarre B."/>
            <person name="Mckinlay J.B."/>
        </authorList>
    </citation>
    <scope>NUCLEOTIDE SEQUENCE [LARGE SCALE GENOMIC DNA]</scope>
    <source>
        <strain evidence="3 4">DSM 5909</strain>
    </source>
</reference>
<dbReference type="InterPro" id="IPR004089">
    <property type="entry name" value="MCPsignal_dom"/>
</dbReference>
<dbReference type="SUPFAM" id="SSF58104">
    <property type="entry name" value="Methyl-accepting chemotaxis protein (MCP) signaling domain"/>
    <property type="match status" value="1"/>
</dbReference>
<accession>A0A327KNH4</accession>
<evidence type="ECO:0000256" key="1">
    <source>
        <dbReference type="PROSITE-ProRule" id="PRU00284"/>
    </source>
</evidence>
<dbReference type="GO" id="GO:0007165">
    <property type="term" value="P:signal transduction"/>
    <property type="evidence" value="ECO:0007669"/>
    <property type="project" value="UniProtKB-KW"/>
</dbReference>
<dbReference type="PROSITE" id="PS50111">
    <property type="entry name" value="CHEMOTAXIS_TRANSDUC_2"/>
    <property type="match status" value="1"/>
</dbReference>